<proteinExistence type="predicted"/>
<dbReference type="AlphaFoldDB" id="A0A142W0P5"/>
<dbReference type="SUPFAM" id="SSF51126">
    <property type="entry name" value="Pectin lyase-like"/>
    <property type="match status" value="1"/>
</dbReference>
<dbReference type="InterPro" id="IPR011050">
    <property type="entry name" value="Pectin_lyase_fold/virulence"/>
</dbReference>
<evidence type="ECO:0000313" key="1">
    <source>
        <dbReference type="EMBL" id="AMU95640.1"/>
    </source>
</evidence>
<dbReference type="KEGG" id="ster:AOA14_13580"/>
<organism evidence="1 2">
    <name type="scientific">Sphingopyxis terrae subsp. terrae NBRC 15098</name>
    <dbReference type="NCBI Taxonomy" id="1219058"/>
    <lineage>
        <taxon>Bacteria</taxon>
        <taxon>Pseudomonadati</taxon>
        <taxon>Pseudomonadota</taxon>
        <taxon>Alphaproteobacteria</taxon>
        <taxon>Sphingomonadales</taxon>
        <taxon>Sphingomonadaceae</taxon>
        <taxon>Sphingopyxis</taxon>
    </lineage>
</organism>
<protein>
    <recommendedName>
        <fullName evidence="3">Right handed beta helix region</fullName>
    </recommendedName>
</protein>
<dbReference type="InterPro" id="IPR012334">
    <property type="entry name" value="Pectin_lyas_fold"/>
</dbReference>
<reference evidence="1 2" key="2">
    <citation type="journal article" date="2016" name="Genome Announc.">
        <title>Complete Genome Sequence of Sphingopyxis terrae Strain 203-1 (NBRC 111660), a Polyethylene Glycol Degrader.</title>
        <authorList>
            <person name="Ohtsubo Y."/>
            <person name="Nonoyama S."/>
            <person name="Nagata Y."/>
            <person name="Numata M."/>
            <person name="Tsuchikane K."/>
            <person name="Hosoyama A."/>
            <person name="Yamazoe A."/>
            <person name="Tsuda M."/>
            <person name="Fujita N."/>
            <person name="Kawai F."/>
        </authorList>
    </citation>
    <scope>NUCLEOTIDE SEQUENCE [LARGE SCALE GENOMIC DNA]</scope>
    <source>
        <strain evidence="1 2">203-1</strain>
    </source>
</reference>
<name>A0A142W0P5_9SPHN</name>
<evidence type="ECO:0000313" key="2">
    <source>
        <dbReference type="Proteomes" id="UP000076234"/>
    </source>
</evidence>
<dbReference type="EMBL" id="CP013342">
    <property type="protein sequence ID" value="AMU95640.1"/>
    <property type="molecule type" value="Genomic_DNA"/>
</dbReference>
<evidence type="ECO:0008006" key="3">
    <source>
        <dbReference type="Google" id="ProtNLM"/>
    </source>
</evidence>
<dbReference type="Gene3D" id="2.160.20.10">
    <property type="entry name" value="Single-stranded right-handed beta-helix, Pectin lyase-like"/>
    <property type="match status" value="1"/>
</dbReference>
<gene>
    <name evidence="1" type="ORF">AOA14_13580</name>
</gene>
<dbReference type="Proteomes" id="UP000076234">
    <property type="component" value="Chromosome"/>
</dbReference>
<accession>A0A142W0P5</accession>
<sequence length="496" mass="53656">MIRPTDFRQRGDTSLQLLQRFLDALGNGIDGELDGDYVVPSQLLLRWKSNFTLNGNGYRITLADGAATGWGGSALYVVGCHDFLIVDMICDGNRDKRIPAEDPAHVIVVDKCHRWTFRNVQAVNGTCDGFLIYAGTEGNGTGPNGAFSTADVPSRWSLENCAALNNFRQGLSVIESVEASIEGGRFGLTHGLWDSGNGPCAGINLEPDDLPSRPRDRIRNIAIRNVLFDGNQGPGLLITRVNGVREIDVVDCIFDDNKRAAIESFGDDVAIMRPKIRNWSGQPYTSRADAPPKRGSIDIGYGAGPTRIVDPAFECVDNGASDRHPCIYVHGGAAAGIVIRGIRSDGSASFICGAHAPQIQVSHSVIDLHAANRPNAFVFLGDYAVFEHMMLLGVYESAAYFGGKAPRIQNNKFFVRVATPTVYVISAWDATAPDLRENLIEFDKPVAAKSISVGQNATVMGTKVINSMSDRLFDSRGIPRLASGNAHVARRSRTPP</sequence>
<reference evidence="2" key="1">
    <citation type="submission" date="2015-11" db="EMBL/GenBank/DDBJ databases">
        <title>Complete genome sequence of a polyethylene glycol-degrading strain Sphingopyxis terrae strain 203-1 (NBRC 15098).</title>
        <authorList>
            <person name="Yoshiyuki O."/>
            <person name="Shouta N."/>
            <person name="Nagata Y."/>
            <person name="Numata M."/>
            <person name="Tsuchikane K."/>
            <person name="Hosoyama A."/>
            <person name="Yamazoe A."/>
            <person name="Tsuda M."/>
            <person name="Fujita N."/>
            <person name="Kawai F."/>
        </authorList>
    </citation>
    <scope>NUCLEOTIDE SEQUENCE [LARGE SCALE GENOMIC DNA]</scope>
    <source>
        <strain evidence="2">203-1</strain>
    </source>
</reference>